<gene>
    <name evidence="13" type="ORF">Ocin01_13048</name>
</gene>
<evidence type="ECO:0000256" key="3">
    <source>
        <dbReference type="ARBA" id="ARBA00022723"/>
    </source>
</evidence>
<dbReference type="InterPro" id="IPR053010">
    <property type="entry name" value="SET_SmydA-8"/>
</dbReference>
<dbReference type="PANTHER" id="PTHR46455:SF5">
    <property type="entry name" value="SET AND MYND DOMAIN CONTAINING, ARTHROPOD-SPECIFIC, MEMBER 4, ISOFORM A"/>
    <property type="match status" value="1"/>
</dbReference>
<dbReference type="InterPro" id="IPR002893">
    <property type="entry name" value="Znf_MYND"/>
</dbReference>
<evidence type="ECO:0000259" key="12">
    <source>
        <dbReference type="PROSITE" id="PS50865"/>
    </source>
</evidence>
<protein>
    <recommendedName>
        <fullName evidence="2">RNA-binding protein 42</fullName>
    </recommendedName>
    <alternativeName>
        <fullName evidence="7">RNA-binding motif protein 42</fullName>
    </alternativeName>
</protein>
<dbReference type="InterPro" id="IPR046341">
    <property type="entry name" value="SET_dom_sf"/>
</dbReference>
<organism evidence="13 14">
    <name type="scientific">Orchesella cincta</name>
    <name type="common">Springtail</name>
    <name type="synonym">Podura cincta</name>
    <dbReference type="NCBI Taxonomy" id="48709"/>
    <lineage>
        <taxon>Eukaryota</taxon>
        <taxon>Metazoa</taxon>
        <taxon>Ecdysozoa</taxon>
        <taxon>Arthropoda</taxon>
        <taxon>Hexapoda</taxon>
        <taxon>Collembola</taxon>
        <taxon>Entomobryomorpha</taxon>
        <taxon>Entomobryoidea</taxon>
        <taxon>Orchesellidae</taxon>
        <taxon>Orchesellinae</taxon>
        <taxon>Orchesella</taxon>
    </lineage>
</organism>
<feature type="domain" description="MYND-type" evidence="12">
    <location>
        <begin position="417"/>
        <end position="453"/>
    </location>
</feature>
<dbReference type="Gene3D" id="6.10.140.2220">
    <property type="match status" value="2"/>
</dbReference>
<dbReference type="Proteomes" id="UP000094527">
    <property type="component" value="Unassembled WGS sequence"/>
</dbReference>
<keyword evidence="14" id="KW-1185">Reference proteome</keyword>
<keyword evidence="4 8" id="KW-0863">Zinc-finger</keyword>
<evidence type="ECO:0000256" key="2">
    <source>
        <dbReference type="ARBA" id="ARBA00015192"/>
    </source>
</evidence>
<dbReference type="SUPFAM" id="SSF144232">
    <property type="entry name" value="HIT/MYND zinc finger-like"/>
    <property type="match status" value="1"/>
</dbReference>
<evidence type="ECO:0000256" key="8">
    <source>
        <dbReference type="PROSITE-ProRule" id="PRU00134"/>
    </source>
</evidence>
<name>A0A1D2MKV1_ORCCI</name>
<dbReference type="InterPro" id="IPR034215">
    <property type="entry name" value="RBM42_RRM"/>
</dbReference>
<keyword evidence="6 9" id="KW-0694">RNA-binding</keyword>
<feature type="compositionally biased region" description="Low complexity" evidence="10">
    <location>
        <begin position="188"/>
        <end position="202"/>
    </location>
</feature>
<keyword evidence="3" id="KW-0479">Metal-binding</keyword>
<proteinExistence type="inferred from homology"/>
<evidence type="ECO:0000256" key="9">
    <source>
        <dbReference type="PROSITE-ProRule" id="PRU00176"/>
    </source>
</evidence>
<dbReference type="PROSITE" id="PS50102">
    <property type="entry name" value="RRM"/>
    <property type="match status" value="1"/>
</dbReference>
<dbReference type="Gene3D" id="1.10.220.160">
    <property type="match status" value="1"/>
</dbReference>
<dbReference type="Gene3D" id="2.170.270.10">
    <property type="entry name" value="SET domain"/>
    <property type="match status" value="1"/>
</dbReference>
<sequence>MHWILNSWRNFEDRATNMADDYRRKIECEMDRFEAEISSLGKLPPVGGPPTTAFIPAQLRRHPAPAASGTIAAPPMINKQQQVTISGAPQVYRAPAIRQPIRGPVPTQTTNAMIRGVRPMIRPPPGAMVAATSQITFSARPTLSSPAVLTGVPGSAQQGFVPTSGMPIMGAPVMNTPPSNIPLPPEPTSSEPKPSTSSSSDANNDKDKNKKKKDKKPKKLVRSAGGTVWEDTSLQDWDPKDFRLFCGDLGNDVTDEVLTRVFGRYPSFQKARVIRDKRTNKTKGYGFVSFKDPNDFVRAVKELDGRYVGSRPIKLRKSNWKNRNVDVVRKRETERMSLLGINNKKPKPPTYPDFHSFIPTLMAGSFIQSTSTEESFPETVNFVNEEESNETNHDKCYLVQVPDSGAASIESEKTEPCKLCGRESTSFCRNCCVTYYCCKEHQISDWKRHKKICSSVKSIKDANGLRELVATKDIAQGEIFFQELPIIVFPFPKRQLQITCLECCSPIQTCDHVVPCSNCGWELCSTDCNGGKHHCENECKIFSKAKLSSDSISVSLQKYYIVGVIRVLLLKEKNPSHWALVQNLYFEQEDRNEGDHEGDETVIKFIRNNCNLERFDEGEIKIVLDILRSNTFNTVDNENTSIRNASLLFPTAIQAGPSCVANASLCIHGKDVETFKIFMRATIPISRGTFISPSPFEKGIAATFLRRPIKKRIFYRPCACDRCTDPTELGTYISAIKCKICEDGYCLQRDPLVQDSCWECDNKACGLILKNRDVMLIIEQISQMLSGATEGPFQEPSKASADFLLKCISKLKKELLHPNHFMILNVEMDICQRLITACQLNEVQGKTFPNVGTIITELATHVISVADVLSPGYSRLRGHALYNLQFGLVKDLLKSGLRTPTLKRQKEGVERGRKIRMEKLKQYQLEVENIFHNEPIDSKEKQLVCAMKGYMMVVDAKLN</sequence>
<dbReference type="InterPro" id="IPR012677">
    <property type="entry name" value="Nucleotide-bd_a/b_plait_sf"/>
</dbReference>
<dbReference type="Gene3D" id="3.30.70.330">
    <property type="match status" value="1"/>
</dbReference>
<dbReference type="GO" id="GO:0008270">
    <property type="term" value="F:zinc ion binding"/>
    <property type="evidence" value="ECO:0007669"/>
    <property type="project" value="UniProtKB-KW"/>
</dbReference>
<dbReference type="Pfam" id="PF00076">
    <property type="entry name" value="RRM_1"/>
    <property type="match status" value="1"/>
</dbReference>
<evidence type="ECO:0000256" key="6">
    <source>
        <dbReference type="ARBA" id="ARBA00022884"/>
    </source>
</evidence>
<dbReference type="EMBL" id="LJIJ01000941">
    <property type="protein sequence ID" value="ODM93637.1"/>
    <property type="molecule type" value="Genomic_DNA"/>
</dbReference>
<evidence type="ECO:0000259" key="11">
    <source>
        <dbReference type="PROSITE" id="PS50102"/>
    </source>
</evidence>
<dbReference type="OrthoDB" id="1749473at2759"/>
<dbReference type="GO" id="GO:0003723">
    <property type="term" value="F:RNA binding"/>
    <property type="evidence" value="ECO:0007669"/>
    <property type="project" value="UniProtKB-UniRule"/>
</dbReference>
<dbReference type="PROSITE" id="PS01360">
    <property type="entry name" value="ZF_MYND_1"/>
    <property type="match status" value="1"/>
</dbReference>
<comment type="similarity">
    <text evidence="1">Belongs to the RRM RBM42 family.</text>
</comment>
<accession>A0A1D2MKV1</accession>
<dbReference type="CDD" id="cd12383">
    <property type="entry name" value="RRM_RBM42"/>
    <property type="match status" value="1"/>
</dbReference>
<dbReference type="SMART" id="SM00360">
    <property type="entry name" value="RRM"/>
    <property type="match status" value="1"/>
</dbReference>
<feature type="domain" description="RRM" evidence="11">
    <location>
        <begin position="242"/>
        <end position="320"/>
    </location>
</feature>
<feature type="region of interest" description="Disordered" evidence="10">
    <location>
        <begin position="170"/>
        <end position="225"/>
    </location>
</feature>
<dbReference type="Pfam" id="PF01753">
    <property type="entry name" value="zf-MYND"/>
    <property type="match status" value="1"/>
</dbReference>
<keyword evidence="5" id="KW-0862">Zinc</keyword>
<evidence type="ECO:0000256" key="5">
    <source>
        <dbReference type="ARBA" id="ARBA00022833"/>
    </source>
</evidence>
<dbReference type="PANTHER" id="PTHR46455">
    <property type="entry name" value="SET AND MYND DOMAIN CONTAINING, ARTHROPOD-SPECIFIC, MEMBER 4, ISOFORM A"/>
    <property type="match status" value="1"/>
</dbReference>
<evidence type="ECO:0000256" key="10">
    <source>
        <dbReference type="SAM" id="MobiDB-lite"/>
    </source>
</evidence>
<evidence type="ECO:0000313" key="14">
    <source>
        <dbReference type="Proteomes" id="UP000094527"/>
    </source>
</evidence>
<reference evidence="13 14" key="1">
    <citation type="journal article" date="2016" name="Genome Biol. Evol.">
        <title>Gene Family Evolution Reflects Adaptation to Soil Environmental Stressors in the Genome of the Collembolan Orchesella cincta.</title>
        <authorList>
            <person name="Faddeeva-Vakhrusheva A."/>
            <person name="Derks M.F."/>
            <person name="Anvar S.Y."/>
            <person name="Agamennone V."/>
            <person name="Suring W."/>
            <person name="Smit S."/>
            <person name="van Straalen N.M."/>
            <person name="Roelofs D."/>
        </authorList>
    </citation>
    <scope>NUCLEOTIDE SEQUENCE [LARGE SCALE GENOMIC DNA]</scope>
    <source>
        <tissue evidence="13">Mixed pool</tissue>
    </source>
</reference>
<feature type="compositionally biased region" description="Basic residues" evidence="10">
    <location>
        <begin position="209"/>
        <end position="221"/>
    </location>
</feature>
<dbReference type="InterPro" id="IPR000504">
    <property type="entry name" value="RRM_dom"/>
</dbReference>
<evidence type="ECO:0000256" key="7">
    <source>
        <dbReference type="ARBA" id="ARBA00030574"/>
    </source>
</evidence>
<dbReference type="SUPFAM" id="SSF54928">
    <property type="entry name" value="RNA-binding domain, RBD"/>
    <property type="match status" value="1"/>
</dbReference>
<evidence type="ECO:0000256" key="1">
    <source>
        <dbReference type="ARBA" id="ARBA00007408"/>
    </source>
</evidence>
<dbReference type="AlphaFoldDB" id="A0A1D2MKV1"/>
<dbReference type="InterPro" id="IPR035979">
    <property type="entry name" value="RBD_domain_sf"/>
</dbReference>
<dbReference type="STRING" id="48709.A0A1D2MKV1"/>
<comment type="caution">
    <text evidence="13">The sequence shown here is derived from an EMBL/GenBank/DDBJ whole genome shotgun (WGS) entry which is preliminary data.</text>
</comment>
<evidence type="ECO:0000313" key="13">
    <source>
        <dbReference type="EMBL" id="ODM93637.1"/>
    </source>
</evidence>
<evidence type="ECO:0000256" key="4">
    <source>
        <dbReference type="ARBA" id="ARBA00022771"/>
    </source>
</evidence>
<dbReference type="PROSITE" id="PS50865">
    <property type="entry name" value="ZF_MYND_2"/>
    <property type="match status" value="1"/>
</dbReference>